<evidence type="ECO:0000313" key="3">
    <source>
        <dbReference type="Proteomes" id="UP000660611"/>
    </source>
</evidence>
<dbReference type="InterPro" id="IPR039422">
    <property type="entry name" value="MarR/SlyA-like"/>
</dbReference>
<dbReference type="GO" id="GO:0006950">
    <property type="term" value="P:response to stress"/>
    <property type="evidence" value="ECO:0007669"/>
    <property type="project" value="TreeGrafter"/>
</dbReference>
<feature type="domain" description="HTH marR-type" evidence="1">
    <location>
        <begin position="14"/>
        <end position="150"/>
    </location>
</feature>
<dbReference type="GO" id="GO:0003700">
    <property type="term" value="F:DNA-binding transcription factor activity"/>
    <property type="evidence" value="ECO:0007669"/>
    <property type="project" value="InterPro"/>
</dbReference>
<dbReference type="PROSITE" id="PS50995">
    <property type="entry name" value="HTH_MARR_2"/>
    <property type="match status" value="1"/>
</dbReference>
<dbReference type="InterPro" id="IPR036390">
    <property type="entry name" value="WH_DNA-bd_sf"/>
</dbReference>
<evidence type="ECO:0000259" key="1">
    <source>
        <dbReference type="PROSITE" id="PS50995"/>
    </source>
</evidence>
<dbReference type="InterPro" id="IPR000835">
    <property type="entry name" value="HTH_MarR-typ"/>
</dbReference>
<dbReference type="Pfam" id="PF12802">
    <property type="entry name" value="MarR_2"/>
    <property type="match status" value="1"/>
</dbReference>
<keyword evidence="3" id="KW-1185">Reference proteome</keyword>
<dbReference type="Proteomes" id="UP000660611">
    <property type="component" value="Unassembled WGS sequence"/>
</dbReference>
<proteinExistence type="predicted"/>
<dbReference type="PANTHER" id="PTHR33164">
    <property type="entry name" value="TRANSCRIPTIONAL REGULATOR, MARR FAMILY"/>
    <property type="match status" value="1"/>
</dbReference>
<dbReference type="InterPro" id="IPR036388">
    <property type="entry name" value="WH-like_DNA-bd_sf"/>
</dbReference>
<dbReference type="SMART" id="SM00347">
    <property type="entry name" value="HTH_MARR"/>
    <property type="match status" value="1"/>
</dbReference>
<accession>A0A919U5I8</accession>
<organism evidence="2 3">
    <name type="scientific">Dactylosporangium siamense</name>
    <dbReference type="NCBI Taxonomy" id="685454"/>
    <lineage>
        <taxon>Bacteria</taxon>
        <taxon>Bacillati</taxon>
        <taxon>Actinomycetota</taxon>
        <taxon>Actinomycetes</taxon>
        <taxon>Micromonosporales</taxon>
        <taxon>Micromonosporaceae</taxon>
        <taxon>Dactylosporangium</taxon>
    </lineage>
</organism>
<dbReference type="EMBL" id="BONQ01000014">
    <property type="protein sequence ID" value="GIG42387.1"/>
    <property type="molecule type" value="Genomic_DNA"/>
</dbReference>
<gene>
    <name evidence="2" type="ORF">Dsi01nite_004280</name>
</gene>
<protein>
    <submittedName>
        <fullName evidence="2">MarR family transcriptional regulator</fullName>
    </submittedName>
</protein>
<sequence length="151" mass="16276">MRTHKSWYGVTMDNTAAWAGLLRVHAALVPVLDQELQAAHGLPLTWYDVLLELNAAPERQLTMGELGAKAVVSRSRSSRVVDELTRAGLVERVANPADGRSAFARITTAGRARLRAAAPTYLAGIEAHFTSRMTAAEARTVATALEKVLKG</sequence>
<dbReference type="Gene3D" id="1.10.10.10">
    <property type="entry name" value="Winged helix-like DNA-binding domain superfamily/Winged helix DNA-binding domain"/>
    <property type="match status" value="1"/>
</dbReference>
<comment type="caution">
    <text evidence="2">The sequence shown here is derived from an EMBL/GenBank/DDBJ whole genome shotgun (WGS) entry which is preliminary data.</text>
</comment>
<dbReference type="AlphaFoldDB" id="A0A919U5I8"/>
<name>A0A919U5I8_9ACTN</name>
<evidence type="ECO:0000313" key="2">
    <source>
        <dbReference type="EMBL" id="GIG42387.1"/>
    </source>
</evidence>
<dbReference type="PANTHER" id="PTHR33164:SF104">
    <property type="entry name" value="TRANSCRIPTIONAL REGULATORY PROTEIN"/>
    <property type="match status" value="1"/>
</dbReference>
<dbReference type="SUPFAM" id="SSF46785">
    <property type="entry name" value="Winged helix' DNA-binding domain"/>
    <property type="match status" value="1"/>
</dbReference>
<reference evidence="2" key="1">
    <citation type="submission" date="2021-01" db="EMBL/GenBank/DDBJ databases">
        <title>Whole genome shotgun sequence of Dactylosporangium siamense NBRC 106093.</title>
        <authorList>
            <person name="Komaki H."/>
            <person name="Tamura T."/>
        </authorList>
    </citation>
    <scope>NUCLEOTIDE SEQUENCE</scope>
    <source>
        <strain evidence="2">NBRC 106093</strain>
    </source>
</reference>